<evidence type="ECO:0000256" key="11">
    <source>
        <dbReference type="SAM" id="MobiDB-lite"/>
    </source>
</evidence>
<dbReference type="GO" id="GO:0140107">
    <property type="term" value="F:high-affinity potassium ion transmembrane transporter activity"/>
    <property type="evidence" value="ECO:0007669"/>
    <property type="project" value="TreeGrafter"/>
</dbReference>
<feature type="compositionally biased region" description="Basic and acidic residues" evidence="11">
    <location>
        <begin position="139"/>
        <end position="148"/>
    </location>
</feature>
<protein>
    <recommendedName>
        <fullName evidence="10">Potassium transport protein</fullName>
    </recommendedName>
</protein>
<dbReference type="InterPro" id="IPR004773">
    <property type="entry name" value="K/Na_transp_Trk1/HKT1"/>
</dbReference>
<feature type="transmembrane region" description="Helical" evidence="10">
    <location>
        <begin position="342"/>
        <end position="363"/>
    </location>
</feature>
<dbReference type="GO" id="GO:0030007">
    <property type="term" value="P:intracellular potassium ion homeostasis"/>
    <property type="evidence" value="ECO:0007669"/>
    <property type="project" value="UniProtKB-UniRule"/>
</dbReference>
<dbReference type="NCBIfam" id="TIGR00934">
    <property type="entry name" value="2a38euk"/>
    <property type="match status" value="1"/>
</dbReference>
<feature type="transmembrane region" description="Helical" evidence="10">
    <location>
        <begin position="473"/>
        <end position="493"/>
    </location>
</feature>
<comment type="subcellular location">
    <subcellularLocation>
        <location evidence="1">Membrane</location>
        <topology evidence="1">Multi-pass membrane protein</topology>
    </subcellularLocation>
</comment>
<gene>
    <name evidence="12" type="ORF">VFPPC_04073</name>
</gene>
<comment type="caution">
    <text evidence="10">Lacks conserved residue(s) required for the propagation of feature annotation.</text>
</comment>
<reference evidence="12 13" key="1">
    <citation type="journal article" date="2016" name="PLoS Pathog.">
        <title>Biosynthesis of antibiotic leucinostatins in bio-control fungus Purpureocillium lilacinum and their inhibition on phytophthora revealed by genome mining.</title>
        <authorList>
            <person name="Wang G."/>
            <person name="Liu Z."/>
            <person name="Lin R."/>
            <person name="Li E."/>
            <person name="Mao Z."/>
            <person name="Ling J."/>
            <person name="Yang Y."/>
            <person name="Yin W.B."/>
            <person name="Xie B."/>
        </authorList>
    </citation>
    <scope>NUCLEOTIDE SEQUENCE [LARGE SCALE GENOMIC DNA]</scope>
    <source>
        <strain evidence="12">170</strain>
    </source>
</reference>
<evidence type="ECO:0000256" key="3">
    <source>
        <dbReference type="ARBA" id="ARBA00022448"/>
    </source>
</evidence>
<keyword evidence="7 10" id="KW-1133">Transmembrane helix</keyword>
<dbReference type="GO" id="GO:1990573">
    <property type="term" value="P:potassium ion import across plasma membrane"/>
    <property type="evidence" value="ECO:0007669"/>
    <property type="project" value="TreeGrafter"/>
</dbReference>
<keyword evidence="4 10" id="KW-0633">Potassium transport</keyword>
<keyword evidence="9 10" id="KW-0472">Membrane</keyword>
<dbReference type="EMBL" id="LSBJ02000003">
    <property type="protein sequence ID" value="OAQ67719.1"/>
    <property type="molecule type" value="Genomic_DNA"/>
</dbReference>
<evidence type="ECO:0000256" key="2">
    <source>
        <dbReference type="ARBA" id="ARBA00009137"/>
    </source>
</evidence>
<evidence type="ECO:0000313" key="12">
    <source>
        <dbReference type="EMBL" id="OAQ67719.1"/>
    </source>
</evidence>
<dbReference type="PIRSF" id="PIRSF002450">
    <property type="entry name" value="K+_transpter_TRK"/>
    <property type="match status" value="1"/>
</dbReference>
<dbReference type="GO" id="GO:0005886">
    <property type="term" value="C:plasma membrane"/>
    <property type="evidence" value="ECO:0007669"/>
    <property type="project" value="InterPro"/>
</dbReference>
<evidence type="ECO:0000256" key="8">
    <source>
        <dbReference type="ARBA" id="ARBA00023065"/>
    </source>
</evidence>
<dbReference type="Proteomes" id="UP000078397">
    <property type="component" value="Unassembled WGS sequence"/>
</dbReference>
<evidence type="ECO:0000256" key="9">
    <source>
        <dbReference type="ARBA" id="ARBA00023136"/>
    </source>
</evidence>
<proteinExistence type="inferred from homology"/>
<keyword evidence="3 10" id="KW-0813">Transport</keyword>
<keyword evidence="6 10" id="KW-0630">Potassium</keyword>
<sequence length="718" mass="80529">MWRPPINFITLHYAWILFMGLLSFPVLYTYGNLAVIDAYFFGASASTESGLNTVDLKELKLYQQLYLYFIPMFTNMCFINIMVVVVRLYWFNKRLDRFGLALLRAKRRKSHSGGQLDPETAETTATSSFTVTGAIPNGHEAEVGHGHVGDQGGDQSSQRPTKGGKEAITEAIPNRLIPDEASDSVDPLERPTPPRITFDPSTNKTAHPKNDVTLYIPGPRERDRGDSIVELTGTRVNDTDAISTRRPSEAEPEGLRHRFSRAKSFDIAAGVATSAFIIGTAPTTARLARAKTLQRVAADDMPYLSRRATIGRNSRFYNLTNRDREELGGIEYRSLQLLLKVVLIYFFGVHLFGAIGLIGWIQYADPKYVAYLQQCGQNRIWWAFYTAQSMMDNLGFTLTPDSMIAFREAEWPLFLSTFLTFAGNTLYPVFLRLVLWTMSKVVPRKAAMQECLQFLLDHPRRCYTLLFPRGTTWALFGIIFLLNFIDAFFILILDLHNAEVTSLPPGPRVMAAIFQAGSSRHTGAAVFNIANVSPAVQFSLLVMMYISAFPISISIRASNTYEEKSLGIYQTEPDVELDEQHGRSYLVRHLQSQLSFDLWYVFLGIFVLSISEADKIADLTRPAFALFPLIFEVVSAYGNVGLSLGYPGINSSLSTEFSTFGKLVICAMMIRGRHRGLPYTLDRAIMLPDEHLLGTDTQEQMAEDNNTDDADSKKNLLA</sequence>
<keyword evidence="8 10" id="KW-0406">Ion transport</keyword>
<feature type="transmembrane region" description="Helical" evidence="10">
    <location>
        <begin position="65"/>
        <end position="90"/>
    </location>
</feature>
<dbReference type="RefSeq" id="XP_018144569.1">
    <property type="nucleotide sequence ID" value="XM_018283483.1"/>
</dbReference>
<keyword evidence="13" id="KW-1185">Reference proteome</keyword>
<feature type="transmembrane region" description="Helical" evidence="10">
    <location>
        <begin position="413"/>
        <end position="435"/>
    </location>
</feature>
<dbReference type="InterPro" id="IPR015958">
    <property type="entry name" value="Trk1_fungi"/>
</dbReference>
<dbReference type="PANTHER" id="PTHR31064">
    <property type="entry name" value="POTASSIUM TRANSPORT PROTEIN DDB_G0292412-RELATED"/>
    <property type="match status" value="1"/>
</dbReference>
<feature type="transmembrane region" description="Helical" evidence="10">
    <location>
        <begin position="12"/>
        <end position="31"/>
    </location>
</feature>
<evidence type="ECO:0000256" key="4">
    <source>
        <dbReference type="ARBA" id="ARBA00022538"/>
    </source>
</evidence>
<evidence type="ECO:0000256" key="10">
    <source>
        <dbReference type="PIRNR" id="PIRNR002450"/>
    </source>
</evidence>
<dbReference type="AlphaFoldDB" id="A0A179FRS0"/>
<dbReference type="GeneID" id="28847477"/>
<keyword evidence="5 10" id="KW-0812">Transmembrane</keyword>
<dbReference type="InterPro" id="IPR051143">
    <property type="entry name" value="TrkH_K-transport"/>
</dbReference>
<feature type="region of interest" description="Disordered" evidence="11">
    <location>
        <begin position="135"/>
        <end position="212"/>
    </location>
</feature>
<dbReference type="Pfam" id="PF02386">
    <property type="entry name" value="TrkH"/>
    <property type="match status" value="1"/>
</dbReference>
<evidence type="ECO:0000256" key="1">
    <source>
        <dbReference type="ARBA" id="ARBA00004141"/>
    </source>
</evidence>
<feature type="transmembrane region" description="Helical" evidence="10">
    <location>
        <begin position="535"/>
        <end position="555"/>
    </location>
</feature>
<dbReference type="PANTHER" id="PTHR31064:SF5">
    <property type="entry name" value="POTASSIUM ION TRANSPORTER (EUROFUNG)"/>
    <property type="match status" value="1"/>
</dbReference>
<dbReference type="InterPro" id="IPR003445">
    <property type="entry name" value="Cat_transpt"/>
</dbReference>
<organism evidence="12 13">
    <name type="scientific">Pochonia chlamydosporia 170</name>
    <dbReference type="NCBI Taxonomy" id="1380566"/>
    <lineage>
        <taxon>Eukaryota</taxon>
        <taxon>Fungi</taxon>
        <taxon>Dikarya</taxon>
        <taxon>Ascomycota</taxon>
        <taxon>Pezizomycotina</taxon>
        <taxon>Sordariomycetes</taxon>
        <taxon>Hypocreomycetidae</taxon>
        <taxon>Hypocreales</taxon>
        <taxon>Clavicipitaceae</taxon>
        <taxon>Pochonia</taxon>
    </lineage>
</organism>
<comment type="caution">
    <text evidence="12">The sequence shown here is derived from an EMBL/GenBank/DDBJ whole genome shotgun (WGS) entry which is preliminary data.</text>
</comment>
<dbReference type="STRING" id="1380566.A0A179FRS0"/>
<dbReference type="OrthoDB" id="9999863at2759"/>
<evidence type="ECO:0000256" key="7">
    <source>
        <dbReference type="ARBA" id="ARBA00022989"/>
    </source>
</evidence>
<accession>A0A179FRS0</accession>
<comment type="similarity">
    <text evidence="2 10">Belongs to the TrkH potassium transport family.</text>
</comment>
<dbReference type="KEGG" id="pchm:VFPPC_04073"/>
<evidence type="ECO:0000256" key="5">
    <source>
        <dbReference type="ARBA" id="ARBA00022692"/>
    </source>
</evidence>
<evidence type="ECO:0000256" key="6">
    <source>
        <dbReference type="ARBA" id="ARBA00022958"/>
    </source>
</evidence>
<evidence type="ECO:0000313" key="13">
    <source>
        <dbReference type="Proteomes" id="UP000078397"/>
    </source>
</evidence>
<name>A0A179FRS0_METCM</name>